<proteinExistence type="inferred from homology"/>
<keyword evidence="4 7" id="KW-1133">Transmembrane helix</keyword>
<dbReference type="InterPro" id="IPR008952">
    <property type="entry name" value="Tetraspanin_EC2_sf"/>
</dbReference>
<dbReference type="Ensembl" id="ENSEBUT00000016095.1">
    <property type="protein sequence ID" value="ENSEBUP00000015519.1"/>
    <property type="gene ID" value="ENSEBUG00000009775.1"/>
</dbReference>
<comment type="subcellular location">
    <subcellularLocation>
        <location evidence="1">Membrane</location>
        <topology evidence="1">Multi-pass membrane protein</topology>
    </subcellularLocation>
</comment>
<dbReference type="Pfam" id="PF00335">
    <property type="entry name" value="Tetraspanin"/>
    <property type="match status" value="1"/>
</dbReference>
<dbReference type="GO" id="GO:0005886">
    <property type="term" value="C:plasma membrane"/>
    <property type="evidence" value="ECO:0007669"/>
    <property type="project" value="TreeGrafter"/>
</dbReference>
<dbReference type="OMA" id="LQIGFRC"/>
<dbReference type="CDD" id="cd03162">
    <property type="entry name" value="peripherin_like_LEL"/>
    <property type="match status" value="1"/>
</dbReference>
<keyword evidence="3 7" id="KW-0812">Transmembrane</keyword>
<feature type="region of interest" description="Disordered" evidence="6">
    <location>
        <begin position="311"/>
        <end position="333"/>
    </location>
</feature>
<evidence type="ECO:0000256" key="2">
    <source>
        <dbReference type="ARBA" id="ARBA00010674"/>
    </source>
</evidence>
<dbReference type="GeneTree" id="ENSGT00940000163655"/>
<reference evidence="8" key="2">
    <citation type="submission" date="2025-09" db="UniProtKB">
        <authorList>
            <consortium name="Ensembl"/>
        </authorList>
    </citation>
    <scope>IDENTIFICATION</scope>
</reference>
<keyword evidence="9" id="KW-1185">Reference proteome</keyword>
<evidence type="ECO:0000256" key="6">
    <source>
        <dbReference type="SAM" id="MobiDB-lite"/>
    </source>
</evidence>
<feature type="transmembrane region" description="Helical" evidence="7">
    <location>
        <begin position="34"/>
        <end position="51"/>
    </location>
</feature>
<evidence type="ECO:0000256" key="1">
    <source>
        <dbReference type="ARBA" id="ARBA00004141"/>
    </source>
</evidence>
<reference evidence="8" key="1">
    <citation type="submission" date="2025-08" db="UniProtKB">
        <authorList>
            <consortium name="Ensembl"/>
        </authorList>
    </citation>
    <scope>IDENTIFICATION</scope>
</reference>
<dbReference type="Proteomes" id="UP000694388">
    <property type="component" value="Unplaced"/>
</dbReference>
<evidence type="ECO:0000256" key="4">
    <source>
        <dbReference type="ARBA" id="ARBA00022989"/>
    </source>
</evidence>
<organism evidence="8 9">
    <name type="scientific">Eptatretus burgeri</name>
    <name type="common">Inshore hagfish</name>
    <dbReference type="NCBI Taxonomy" id="7764"/>
    <lineage>
        <taxon>Eukaryota</taxon>
        <taxon>Metazoa</taxon>
        <taxon>Chordata</taxon>
        <taxon>Craniata</taxon>
        <taxon>Vertebrata</taxon>
        <taxon>Cyclostomata</taxon>
        <taxon>Myxini</taxon>
        <taxon>Myxiniformes</taxon>
        <taxon>Myxinidae</taxon>
        <taxon>Eptatretinae</taxon>
        <taxon>Eptatretus</taxon>
    </lineage>
</organism>
<dbReference type="Gene3D" id="1.10.1450.10">
    <property type="entry name" value="Tetraspanin"/>
    <property type="match status" value="1"/>
</dbReference>
<evidence type="ECO:0000313" key="8">
    <source>
        <dbReference type="Ensembl" id="ENSEBUP00000015519.1"/>
    </source>
</evidence>
<dbReference type="SUPFAM" id="SSF48652">
    <property type="entry name" value="Tetraspanin"/>
    <property type="match status" value="1"/>
</dbReference>
<comment type="similarity">
    <text evidence="2">Belongs to the PRPH2/ROM1 family.</text>
</comment>
<evidence type="ECO:0000256" key="5">
    <source>
        <dbReference type="ARBA" id="ARBA00023136"/>
    </source>
</evidence>
<sequence>MFSWITIFCLGIILKIELKKRGDLMDPRTAGHSAPNLLISVGFLACALNILGGKICYDCAEADKFVRWKVYLLPYIIGTFFFTFIIFVGAVMCYAMRDSLEEAIQKGLRSSLKLYKDTDMPGHCFLKETIDWLQIDFHCCGSNGFRDWFEIQWISQRYLGSKFQGGPRVNDLGRIRSNIDGKYLIDAVPFSCCNPNFPRPCIQEQITNNSAHYNYDYLTEKLNMWQQGCTDALLHHYLKRTSPVLVLFLKLSVLLGARFLQTAMSNVVLNGDLDGEGEAWLLESGVLETAKNNFNIIKSFGRANQISTVSETEEYEYEEPVPAEPQLKNIPEG</sequence>
<dbReference type="PRINTS" id="PR00218">
    <property type="entry name" value="PERIPHERNRDS"/>
</dbReference>
<dbReference type="InterPro" id="IPR042026">
    <property type="entry name" value="Peripherin_LEL"/>
</dbReference>
<dbReference type="GO" id="GO:0007601">
    <property type="term" value="P:visual perception"/>
    <property type="evidence" value="ECO:0007669"/>
    <property type="project" value="InterPro"/>
</dbReference>
<dbReference type="InterPro" id="IPR018499">
    <property type="entry name" value="Tetraspanin/Peripherin"/>
</dbReference>
<dbReference type="FunFam" id="1.10.1450.10:FF:000002">
    <property type="entry name" value="Retinal outer segment membrane protein 1"/>
    <property type="match status" value="1"/>
</dbReference>
<dbReference type="PANTHER" id="PTHR19282:SF184">
    <property type="entry name" value="PERIPHERIN 2 LIKE-RELATED"/>
    <property type="match status" value="1"/>
</dbReference>
<evidence type="ECO:0000313" key="9">
    <source>
        <dbReference type="Proteomes" id="UP000694388"/>
    </source>
</evidence>
<dbReference type="PANTHER" id="PTHR19282">
    <property type="entry name" value="TETRASPANIN"/>
    <property type="match status" value="1"/>
</dbReference>
<name>A0A8C4QHD6_EPTBU</name>
<protein>
    <submittedName>
        <fullName evidence="8">Peripherin 2-like a</fullName>
    </submittedName>
</protein>
<keyword evidence="5 7" id="KW-0472">Membrane</keyword>
<dbReference type="AlphaFoldDB" id="A0A8C4QHD6"/>
<evidence type="ECO:0000256" key="3">
    <source>
        <dbReference type="ARBA" id="ARBA00022692"/>
    </source>
</evidence>
<dbReference type="InterPro" id="IPR000830">
    <property type="entry name" value="Peripherin/rom-1"/>
</dbReference>
<feature type="transmembrane region" description="Helical" evidence="7">
    <location>
        <begin position="72"/>
        <end position="97"/>
    </location>
</feature>
<feature type="compositionally biased region" description="Acidic residues" evidence="6">
    <location>
        <begin position="311"/>
        <end position="321"/>
    </location>
</feature>
<evidence type="ECO:0000256" key="7">
    <source>
        <dbReference type="SAM" id="Phobius"/>
    </source>
</evidence>
<accession>A0A8C4QHD6</accession>